<accession>A0A2V1CZ56</accession>
<keyword evidence="2" id="KW-1185">Reference proteome</keyword>
<dbReference type="Proteomes" id="UP000244855">
    <property type="component" value="Unassembled WGS sequence"/>
</dbReference>
<proteinExistence type="predicted"/>
<evidence type="ECO:0000313" key="1">
    <source>
        <dbReference type="EMBL" id="PVH90985.1"/>
    </source>
</evidence>
<reference evidence="1 2" key="1">
    <citation type="journal article" date="2018" name="Sci. Rep.">
        <title>Comparative genomics provides insights into the lifestyle and reveals functional heterogeneity of dark septate endophytic fungi.</title>
        <authorList>
            <person name="Knapp D.G."/>
            <person name="Nemeth J.B."/>
            <person name="Barry K."/>
            <person name="Hainaut M."/>
            <person name="Henrissat B."/>
            <person name="Johnson J."/>
            <person name="Kuo A."/>
            <person name="Lim J.H.P."/>
            <person name="Lipzen A."/>
            <person name="Nolan M."/>
            <person name="Ohm R.A."/>
            <person name="Tamas L."/>
            <person name="Grigoriev I.V."/>
            <person name="Spatafora J.W."/>
            <person name="Nagy L.G."/>
            <person name="Kovacs G.M."/>
        </authorList>
    </citation>
    <scope>NUCLEOTIDE SEQUENCE [LARGE SCALE GENOMIC DNA]</scope>
    <source>
        <strain evidence="1 2">DSE2036</strain>
    </source>
</reference>
<gene>
    <name evidence="1" type="ORF">DM02DRAFT_546712</name>
</gene>
<feature type="non-terminal residue" evidence="1">
    <location>
        <position position="1"/>
    </location>
</feature>
<dbReference type="OrthoDB" id="10541445at2759"/>
<organism evidence="1 2">
    <name type="scientific">Periconia macrospinosa</name>
    <dbReference type="NCBI Taxonomy" id="97972"/>
    <lineage>
        <taxon>Eukaryota</taxon>
        <taxon>Fungi</taxon>
        <taxon>Dikarya</taxon>
        <taxon>Ascomycota</taxon>
        <taxon>Pezizomycotina</taxon>
        <taxon>Dothideomycetes</taxon>
        <taxon>Pleosporomycetidae</taxon>
        <taxon>Pleosporales</taxon>
        <taxon>Massarineae</taxon>
        <taxon>Periconiaceae</taxon>
        <taxon>Periconia</taxon>
    </lineage>
</organism>
<dbReference type="EMBL" id="KZ806005">
    <property type="protein sequence ID" value="PVH90985.1"/>
    <property type="molecule type" value="Genomic_DNA"/>
</dbReference>
<protein>
    <submittedName>
        <fullName evidence="1">Uncharacterized protein</fullName>
    </submittedName>
</protein>
<dbReference type="AlphaFoldDB" id="A0A2V1CZ56"/>
<evidence type="ECO:0000313" key="2">
    <source>
        <dbReference type="Proteomes" id="UP000244855"/>
    </source>
</evidence>
<name>A0A2V1CZ56_9PLEO</name>
<sequence>SILTAYKSRLELLLAALRQDSNIMFCYKGIKRIFLKKGVVTLPHIVIRNKMRFSTVDKLLDFLFL</sequence>